<dbReference type="KEGG" id="laj:A0128_18565"/>
<dbReference type="GO" id="GO:0008483">
    <property type="term" value="F:transaminase activity"/>
    <property type="evidence" value="ECO:0007669"/>
    <property type="project" value="UniProtKB-KW"/>
</dbReference>
<dbReference type="PANTHER" id="PTHR45744">
    <property type="entry name" value="TYROSINE AMINOTRANSFERASE"/>
    <property type="match status" value="1"/>
</dbReference>
<dbReference type="InterPro" id="IPR004839">
    <property type="entry name" value="Aminotransferase_I/II_large"/>
</dbReference>
<keyword evidence="3" id="KW-1185">Reference proteome</keyword>
<dbReference type="InterPro" id="IPR015424">
    <property type="entry name" value="PyrdxlP-dep_Trfase"/>
</dbReference>
<dbReference type="InterPro" id="IPR015421">
    <property type="entry name" value="PyrdxlP-dep_Trfase_major"/>
</dbReference>
<feature type="domain" description="Aminotransferase class I/classII large" evidence="1">
    <location>
        <begin position="34"/>
        <end position="382"/>
    </location>
</feature>
<dbReference type="Gene3D" id="3.90.1150.10">
    <property type="entry name" value="Aspartate Aminotransferase, domain 1"/>
    <property type="match status" value="1"/>
</dbReference>
<dbReference type="SUPFAM" id="SSF53383">
    <property type="entry name" value="PLP-dependent transferases"/>
    <property type="match status" value="1"/>
</dbReference>
<dbReference type="AlphaFoldDB" id="A0A1D7V1E8"/>
<dbReference type="GO" id="GO:0030170">
    <property type="term" value="F:pyridoxal phosphate binding"/>
    <property type="evidence" value="ECO:0007669"/>
    <property type="project" value="InterPro"/>
</dbReference>
<sequence>MKKGFRFSARFSFQDGENEFGEILSDLKKKKIPYIDLTTSNPTQAGFQYPEEAIRHSFHTSDLITYSPDPQGNLEARNVICDYYRSKGLQIDPEDLFLVSSSSEAYSYLFKLFCDAGDSILIPAPGYPLFEFLSAMEGLQTISYYTKKENFWSLKITDLEPKDLAKSKLLLIVSPNNPTGSVFSRADFESMKNELVIYNIPLVIDEVFSDYVYDGESHSTLIDFETPVISVNGLSKILGMPGMKLSWILLSGPSDWKKKTKEFLELISDTYLSVNTPVQNVLSDLMKWRTMIQSQILKRIQRNLTILKQVLSEPKIAQRINCDLPKAGWYCILESKDFFPEDQFSLRLLKEKKVYVHAGEMFGFPDTDKTGRIILSLLTETEVFESGLGKIIDFVDEIKPLQSTE</sequence>
<organism evidence="2 3">
    <name type="scientific">Leptospira tipperaryensis</name>
    <dbReference type="NCBI Taxonomy" id="2564040"/>
    <lineage>
        <taxon>Bacteria</taxon>
        <taxon>Pseudomonadati</taxon>
        <taxon>Spirochaetota</taxon>
        <taxon>Spirochaetia</taxon>
        <taxon>Leptospirales</taxon>
        <taxon>Leptospiraceae</taxon>
        <taxon>Leptospira</taxon>
    </lineage>
</organism>
<dbReference type="EMBL" id="CP015217">
    <property type="protein sequence ID" value="AOP35667.1"/>
    <property type="molecule type" value="Genomic_DNA"/>
</dbReference>
<evidence type="ECO:0000313" key="3">
    <source>
        <dbReference type="Proteomes" id="UP000094197"/>
    </source>
</evidence>
<dbReference type="PANTHER" id="PTHR45744:SF2">
    <property type="entry name" value="TYROSINE AMINOTRANSFERASE"/>
    <property type="match status" value="1"/>
</dbReference>
<dbReference type="Pfam" id="PF00155">
    <property type="entry name" value="Aminotran_1_2"/>
    <property type="match status" value="1"/>
</dbReference>
<keyword evidence="2" id="KW-0808">Transferase</keyword>
<dbReference type="Proteomes" id="UP000094197">
    <property type="component" value="Chromosome 1"/>
</dbReference>
<keyword evidence="2" id="KW-0032">Aminotransferase</keyword>
<accession>A0A1D7V1E8</accession>
<dbReference type="RefSeq" id="WP_069608868.1">
    <property type="nucleotide sequence ID" value="NZ_CP015217.1"/>
</dbReference>
<evidence type="ECO:0000313" key="2">
    <source>
        <dbReference type="EMBL" id="AOP35667.1"/>
    </source>
</evidence>
<gene>
    <name evidence="2" type="ORF">A0128_18565</name>
</gene>
<dbReference type="OrthoDB" id="9802328at2"/>
<protein>
    <submittedName>
        <fullName evidence="2">Aminotransferase</fullName>
    </submittedName>
</protein>
<evidence type="ECO:0000259" key="1">
    <source>
        <dbReference type="Pfam" id="PF00155"/>
    </source>
</evidence>
<reference evidence="2 3" key="1">
    <citation type="submission" date="2016-04" db="EMBL/GenBank/DDBJ databases">
        <title>Complete genome seqeunce of Leptospira alstonii serovar Room22.</title>
        <authorList>
            <person name="Nally J.E."/>
            <person name="Bayles D.O."/>
            <person name="Hurley D."/>
            <person name="Fanning S."/>
            <person name="McMahon B.J."/>
            <person name="Arent Z."/>
        </authorList>
    </citation>
    <scope>NUCLEOTIDE SEQUENCE [LARGE SCALE GENOMIC DNA]</scope>
    <source>
        <strain evidence="2 3">GWTS #1</strain>
    </source>
</reference>
<dbReference type="Gene3D" id="3.40.640.10">
    <property type="entry name" value="Type I PLP-dependent aspartate aminotransferase-like (Major domain)"/>
    <property type="match status" value="1"/>
</dbReference>
<dbReference type="CDD" id="cd00609">
    <property type="entry name" value="AAT_like"/>
    <property type="match status" value="1"/>
</dbReference>
<name>A0A1D7V1E8_9LEPT</name>
<proteinExistence type="predicted"/>
<dbReference type="InterPro" id="IPR015422">
    <property type="entry name" value="PyrdxlP-dep_Trfase_small"/>
</dbReference>